<reference evidence="2 3" key="1">
    <citation type="submission" date="2018-02" db="EMBL/GenBank/DDBJ databases">
        <title>Genome sequence of the basidiomycete white-rot fungus Phlebia centrifuga.</title>
        <authorList>
            <person name="Granchi Z."/>
            <person name="Peng M."/>
            <person name="de Vries R.P."/>
            <person name="Hilden K."/>
            <person name="Makela M.R."/>
            <person name="Grigoriev I."/>
            <person name="Riley R."/>
        </authorList>
    </citation>
    <scope>NUCLEOTIDE SEQUENCE [LARGE SCALE GENOMIC DNA]</scope>
    <source>
        <strain evidence="2 3">FBCC195</strain>
    </source>
</reference>
<accession>A0A2R6NUF1</accession>
<comment type="caution">
    <text evidence="2">The sequence shown here is derived from an EMBL/GenBank/DDBJ whole genome shotgun (WGS) entry which is preliminary data.</text>
</comment>
<proteinExistence type="predicted"/>
<protein>
    <recommendedName>
        <fullName evidence="1">Beta-lactamase-related domain-containing protein</fullName>
    </recommendedName>
</protein>
<dbReference type="Pfam" id="PF00144">
    <property type="entry name" value="Beta-lactamase"/>
    <property type="match status" value="1"/>
</dbReference>
<dbReference type="SUPFAM" id="SSF56601">
    <property type="entry name" value="beta-lactamase/transpeptidase-like"/>
    <property type="match status" value="1"/>
</dbReference>
<gene>
    <name evidence="2" type="ORF">PHLCEN_2v8191</name>
</gene>
<dbReference type="InterPro" id="IPR012338">
    <property type="entry name" value="Beta-lactam/transpept-like"/>
</dbReference>
<feature type="domain" description="Beta-lactamase-related" evidence="1">
    <location>
        <begin position="33"/>
        <end position="97"/>
    </location>
</feature>
<organism evidence="2 3">
    <name type="scientific">Hermanssonia centrifuga</name>
    <dbReference type="NCBI Taxonomy" id="98765"/>
    <lineage>
        <taxon>Eukaryota</taxon>
        <taxon>Fungi</taxon>
        <taxon>Dikarya</taxon>
        <taxon>Basidiomycota</taxon>
        <taxon>Agaricomycotina</taxon>
        <taxon>Agaricomycetes</taxon>
        <taxon>Polyporales</taxon>
        <taxon>Meruliaceae</taxon>
        <taxon>Hermanssonia</taxon>
    </lineage>
</organism>
<dbReference type="AlphaFoldDB" id="A0A2R6NUF1"/>
<evidence type="ECO:0000259" key="1">
    <source>
        <dbReference type="Pfam" id="PF00144"/>
    </source>
</evidence>
<sequence length="297" mass="32228">MLLNGGINPATNATVVPESVIAEVTTAHTIISGRATSPELSISGYGMGWRRESYRGYETIQHGGGIPGISTEVIFLPSKQLGIVVLANADQKDSAEFDIIYRIIEDFLNLERKTPGTRHISSDPLSVSFAKNATGRSLSTRPLTLSLEHYAGTYISPGYPNITFCAPSSRSLDCRDVIKQFQPFEGVSVSSTLYARIPSLWISHGRLRWKEGHSFALSGTNLFPHGYGSDESPFETWEAGEATAEFVVEEADSAGSLSSGIPRVIGLGIMDLSGEVTERSRLPGGIEERAEIWFTKV</sequence>
<dbReference type="InterPro" id="IPR001466">
    <property type="entry name" value="Beta-lactam-related"/>
</dbReference>
<keyword evidence="3" id="KW-1185">Reference proteome</keyword>
<dbReference type="STRING" id="98765.A0A2R6NUF1"/>
<evidence type="ECO:0000313" key="2">
    <source>
        <dbReference type="EMBL" id="PSR76810.1"/>
    </source>
</evidence>
<evidence type="ECO:0000313" key="3">
    <source>
        <dbReference type="Proteomes" id="UP000186601"/>
    </source>
</evidence>
<dbReference type="Proteomes" id="UP000186601">
    <property type="component" value="Unassembled WGS sequence"/>
</dbReference>
<dbReference type="EMBL" id="MLYV02000834">
    <property type="protein sequence ID" value="PSR76810.1"/>
    <property type="molecule type" value="Genomic_DNA"/>
</dbReference>
<dbReference type="OrthoDB" id="5946976at2759"/>
<name>A0A2R6NUF1_9APHY</name>
<dbReference type="Gene3D" id="3.40.710.10">
    <property type="entry name" value="DD-peptidase/beta-lactamase superfamily"/>
    <property type="match status" value="1"/>
</dbReference>